<organism evidence="6 7">
    <name type="scientific">Bos mutus</name>
    <name type="common">wild yak</name>
    <dbReference type="NCBI Taxonomy" id="72004"/>
    <lineage>
        <taxon>Eukaryota</taxon>
        <taxon>Metazoa</taxon>
        <taxon>Chordata</taxon>
        <taxon>Craniata</taxon>
        <taxon>Vertebrata</taxon>
        <taxon>Euteleostomi</taxon>
        <taxon>Mammalia</taxon>
        <taxon>Eutheria</taxon>
        <taxon>Laurasiatheria</taxon>
        <taxon>Artiodactyla</taxon>
        <taxon>Ruminantia</taxon>
        <taxon>Pecora</taxon>
        <taxon>Bovidae</taxon>
        <taxon>Bovinae</taxon>
        <taxon>Bos</taxon>
    </lineage>
</organism>
<keyword evidence="5" id="KW-1133">Transmembrane helix</keyword>
<dbReference type="GO" id="GO:0006882">
    <property type="term" value="P:intracellular zinc ion homeostasis"/>
    <property type="evidence" value="ECO:0007669"/>
    <property type="project" value="TreeGrafter"/>
</dbReference>
<dbReference type="GO" id="GO:0005634">
    <property type="term" value="C:nucleus"/>
    <property type="evidence" value="ECO:0007669"/>
    <property type="project" value="TreeGrafter"/>
</dbReference>
<dbReference type="GO" id="GO:0071294">
    <property type="term" value="P:cellular response to zinc ion"/>
    <property type="evidence" value="ECO:0007669"/>
    <property type="project" value="TreeGrafter"/>
</dbReference>
<evidence type="ECO:0000256" key="3">
    <source>
        <dbReference type="ARBA" id="ARBA00022851"/>
    </source>
</evidence>
<dbReference type="EMBL" id="JH881589">
    <property type="protein sequence ID" value="ELR53378.1"/>
    <property type="molecule type" value="Genomic_DNA"/>
</dbReference>
<protein>
    <recommendedName>
        <fullName evidence="4">Metallothionein</fullName>
    </recommendedName>
</protein>
<dbReference type="InterPro" id="IPR000006">
    <property type="entry name" value="Metalthion_vert"/>
</dbReference>
<dbReference type="Pfam" id="PF00131">
    <property type="entry name" value="Metallothio"/>
    <property type="match status" value="1"/>
</dbReference>
<proteinExistence type="inferred from homology"/>
<evidence type="ECO:0000256" key="4">
    <source>
        <dbReference type="RuleBase" id="RU000621"/>
    </source>
</evidence>
<dbReference type="GO" id="GO:0005737">
    <property type="term" value="C:cytoplasm"/>
    <property type="evidence" value="ECO:0007669"/>
    <property type="project" value="TreeGrafter"/>
</dbReference>
<evidence type="ECO:0000256" key="5">
    <source>
        <dbReference type="SAM" id="Phobius"/>
    </source>
</evidence>
<dbReference type="PROSITE" id="PS00203">
    <property type="entry name" value="METALLOTHIONEIN_VRT"/>
    <property type="match status" value="1"/>
</dbReference>
<accession>L8IAY7</accession>
<dbReference type="InterPro" id="IPR018064">
    <property type="entry name" value="Metalthion_vert_metal_BS"/>
</dbReference>
<comment type="function">
    <text evidence="4">Metallothioneins have a high content of cysteine residues that bind various heavy metals.</text>
</comment>
<dbReference type="GO" id="GO:0071280">
    <property type="term" value="P:cellular response to copper ion"/>
    <property type="evidence" value="ECO:0007669"/>
    <property type="project" value="TreeGrafter"/>
</dbReference>
<sequence length="82" mass="8630">MDPNCSCSTGGSCSCPGSCTCKACRCPSCKKSECAAFSGNPGRGWVREGGNPEWVLSAWFWGAGPLLPLGTHLSLWLLTFCP</sequence>
<dbReference type="PANTHER" id="PTHR23299:SF22">
    <property type="entry name" value="METALLOTHIONEIN-1G"/>
    <property type="match status" value="1"/>
</dbReference>
<reference evidence="6 7" key="1">
    <citation type="journal article" date="2012" name="Nat. Genet.">
        <title>The yak genome and adaptation to life at high altitude.</title>
        <authorList>
            <person name="Qiu Q."/>
            <person name="Zhang G."/>
            <person name="Ma T."/>
            <person name="Qian W."/>
            <person name="Wang J."/>
            <person name="Ye Z."/>
            <person name="Cao C."/>
            <person name="Hu Q."/>
            <person name="Kim J."/>
            <person name="Larkin D.M."/>
            <person name="Auvil L."/>
            <person name="Capitanu B."/>
            <person name="Ma J."/>
            <person name="Lewin H.A."/>
            <person name="Qian X."/>
            <person name="Lang Y."/>
            <person name="Zhou R."/>
            <person name="Wang L."/>
            <person name="Wang K."/>
            <person name="Xia J."/>
            <person name="Liao S."/>
            <person name="Pan S."/>
            <person name="Lu X."/>
            <person name="Hou H."/>
            <person name="Wang Y."/>
            <person name="Zang X."/>
            <person name="Yin Y."/>
            <person name="Ma H."/>
            <person name="Zhang J."/>
            <person name="Wang Z."/>
            <person name="Zhang Y."/>
            <person name="Zhang D."/>
            <person name="Yonezawa T."/>
            <person name="Hasegawa M."/>
            <person name="Zhong Y."/>
            <person name="Liu W."/>
            <person name="Zhang Y."/>
            <person name="Huang Z."/>
            <person name="Zhang S."/>
            <person name="Long R."/>
            <person name="Yang H."/>
            <person name="Wang J."/>
            <person name="Lenstra J.A."/>
            <person name="Cooper D.N."/>
            <person name="Wu Y."/>
            <person name="Wang J."/>
            <person name="Shi P."/>
            <person name="Wang J."/>
            <person name="Liu J."/>
        </authorList>
    </citation>
    <scope>NUCLEOTIDE SEQUENCE [LARGE SCALE GENOMIC DNA]</scope>
    <source>
        <strain evidence="7">yakQH1</strain>
    </source>
</reference>
<evidence type="ECO:0000256" key="2">
    <source>
        <dbReference type="ARBA" id="ARBA00022723"/>
    </source>
</evidence>
<dbReference type="GO" id="GO:0010273">
    <property type="term" value="P:detoxification of copper ion"/>
    <property type="evidence" value="ECO:0007669"/>
    <property type="project" value="TreeGrafter"/>
</dbReference>
<dbReference type="GO" id="GO:0046872">
    <property type="term" value="F:metal ion binding"/>
    <property type="evidence" value="ECO:0007669"/>
    <property type="project" value="UniProtKB-KW"/>
</dbReference>
<gene>
    <name evidence="6" type="ORF">M91_00034</name>
</gene>
<keyword evidence="3 4" id="KW-0480">Metal-thiolate cluster</keyword>
<feature type="non-terminal residue" evidence="6">
    <location>
        <position position="1"/>
    </location>
</feature>
<dbReference type="Proteomes" id="UP000011080">
    <property type="component" value="Unassembled WGS sequence"/>
</dbReference>
<dbReference type="Gene3D" id="4.10.10.10">
    <property type="entry name" value="Metallothionein Isoform II"/>
    <property type="match status" value="1"/>
</dbReference>
<keyword evidence="5" id="KW-0472">Membrane</keyword>
<feature type="transmembrane region" description="Helical" evidence="5">
    <location>
        <begin position="58"/>
        <end position="78"/>
    </location>
</feature>
<dbReference type="InterPro" id="IPR017854">
    <property type="entry name" value="Metalthion_dom_sf"/>
</dbReference>
<dbReference type="SUPFAM" id="SSF57868">
    <property type="entry name" value="Metallothionein"/>
    <property type="match status" value="1"/>
</dbReference>
<dbReference type="AlphaFoldDB" id="L8IAY7"/>
<dbReference type="PANTHER" id="PTHR23299">
    <property type="entry name" value="METALLOTHIONEIN"/>
    <property type="match status" value="1"/>
</dbReference>
<dbReference type="InterPro" id="IPR023587">
    <property type="entry name" value="Metalthion_dom_sf_vert"/>
</dbReference>
<comment type="similarity">
    <text evidence="1 4">Belongs to the metallothionein superfamily. Type 1 family.</text>
</comment>
<evidence type="ECO:0000313" key="7">
    <source>
        <dbReference type="Proteomes" id="UP000011080"/>
    </source>
</evidence>
<evidence type="ECO:0000313" key="6">
    <source>
        <dbReference type="EMBL" id="ELR53378.1"/>
    </source>
</evidence>
<keyword evidence="2 4" id="KW-0479">Metal-binding</keyword>
<evidence type="ECO:0000256" key="1">
    <source>
        <dbReference type="ARBA" id="ARBA00007283"/>
    </source>
</evidence>
<dbReference type="GO" id="GO:0071276">
    <property type="term" value="P:cellular response to cadmium ion"/>
    <property type="evidence" value="ECO:0007669"/>
    <property type="project" value="TreeGrafter"/>
</dbReference>
<keyword evidence="5" id="KW-0812">Transmembrane</keyword>
<name>L8IAY7_9CETA</name>